<keyword evidence="7" id="KW-1185">Reference proteome</keyword>
<evidence type="ECO:0000256" key="4">
    <source>
        <dbReference type="SAM" id="SignalP"/>
    </source>
</evidence>
<dbReference type="RefSeq" id="WP_223625962.1">
    <property type="nucleotide sequence ID" value="NZ_JAIQDJ010000001.1"/>
</dbReference>
<dbReference type="InterPro" id="IPR036249">
    <property type="entry name" value="Thioredoxin-like_sf"/>
</dbReference>
<dbReference type="SUPFAM" id="SSF52833">
    <property type="entry name" value="Thioredoxin-like"/>
    <property type="match status" value="1"/>
</dbReference>
<dbReference type="CDD" id="cd03019">
    <property type="entry name" value="DsbA_DsbA"/>
    <property type="match status" value="1"/>
</dbReference>
<dbReference type="EMBL" id="JAIQDJ010000001">
    <property type="protein sequence ID" value="MBZ4184972.1"/>
    <property type="molecule type" value="Genomic_DNA"/>
</dbReference>
<evidence type="ECO:0000256" key="3">
    <source>
        <dbReference type="SAM" id="MobiDB-lite"/>
    </source>
</evidence>
<feature type="signal peptide" evidence="4">
    <location>
        <begin position="1"/>
        <end position="21"/>
    </location>
</feature>
<dbReference type="PROSITE" id="PS51352">
    <property type="entry name" value="THIOREDOXIN_2"/>
    <property type="match status" value="1"/>
</dbReference>
<dbReference type="Pfam" id="PF13462">
    <property type="entry name" value="Thioredoxin_4"/>
    <property type="match status" value="1"/>
</dbReference>
<dbReference type="InterPro" id="IPR017937">
    <property type="entry name" value="Thioredoxin_CS"/>
</dbReference>
<keyword evidence="2" id="KW-0676">Redox-active center</keyword>
<evidence type="ECO:0000259" key="5">
    <source>
        <dbReference type="PROSITE" id="PS51352"/>
    </source>
</evidence>
<organism evidence="6 7">
    <name type="scientific">Thermomonas beijingensis</name>
    <dbReference type="NCBI Taxonomy" id="2872701"/>
    <lineage>
        <taxon>Bacteria</taxon>
        <taxon>Pseudomonadati</taxon>
        <taxon>Pseudomonadota</taxon>
        <taxon>Gammaproteobacteria</taxon>
        <taxon>Lysobacterales</taxon>
        <taxon>Lysobacteraceae</taxon>
        <taxon>Thermomonas</taxon>
    </lineage>
</organism>
<reference evidence="6" key="1">
    <citation type="submission" date="2021-09" db="EMBL/GenBank/DDBJ databases">
        <authorList>
            <person name="Wu T."/>
            <person name="Guo S.Z."/>
        </authorList>
    </citation>
    <scope>NUCLEOTIDE SEQUENCE</scope>
    <source>
        <strain evidence="6">RSS-23</strain>
    </source>
</reference>
<dbReference type="PANTHER" id="PTHR35891:SF2">
    <property type="entry name" value="THIOL:DISULFIDE INTERCHANGE PROTEIN DSBA"/>
    <property type="match status" value="1"/>
</dbReference>
<sequence>MRSLLLTFALLLSTTLLPAHAQQALPGLTAGVQYDLIDAGQPYQQLPPGMVEVAEVFAYTCPHCAHFAPMLDAWSRQLPAHAKLVLVPGVFDRDDPWSRAFFAAQSSKSLNVLHPRLFAAIHETGDLPRNADSAQIMAFASKVQGVNAAAFKAAMLDNASLLPKLKSAYEFAARSEIPGTPSIIVAGRYRIKGDSYEGLLANALAVVNALAPKSAAPAKLAPKPAGKPATKAAAAKSAPARS</sequence>
<evidence type="ECO:0000256" key="1">
    <source>
        <dbReference type="ARBA" id="ARBA00022729"/>
    </source>
</evidence>
<dbReference type="PANTHER" id="PTHR35891">
    <property type="entry name" value="THIOL:DISULFIDE INTERCHANGE PROTEIN DSBA"/>
    <property type="match status" value="1"/>
</dbReference>
<name>A0ABS7TAU7_9GAMM</name>
<dbReference type="PROSITE" id="PS00194">
    <property type="entry name" value="THIOREDOXIN_1"/>
    <property type="match status" value="1"/>
</dbReference>
<evidence type="ECO:0000313" key="7">
    <source>
        <dbReference type="Proteomes" id="UP001430290"/>
    </source>
</evidence>
<feature type="chain" id="PRO_5047370078" evidence="4">
    <location>
        <begin position="22"/>
        <end position="242"/>
    </location>
</feature>
<accession>A0ABS7TAU7</accession>
<feature type="domain" description="Thioredoxin" evidence="5">
    <location>
        <begin position="11"/>
        <end position="145"/>
    </location>
</feature>
<dbReference type="Gene3D" id="3.40.30.10">
    <property type="entry name" value="Glutaredoxin"/>
    <property type="match status" value="1"/>
</dbReference>
<dbReference type="InterPro" id="IPR012336">
    <property type="entry name" value="Thioredoxin-like_fold"/>
</dbReference>
<dbReference type="InterPro" id="IPR023205">
    <property type="entry name" value="DsbA/DsbL"/>
</dbReference>
<evidence type="ECO:0000256" key="2">
    <source>
        <dbReference type="ARBA" id="ARBA00023284"/>
    </source>
</evidence>
<feature type="region of interest" description="Disordered" evidence="3">
    <location>
        <begin position="217"/>
        <end position="242"/>
    </location>
</feature>
<evidence type="ECO:0000313" key="6">
    <source>
        <dbReference type="EMBL" id="MBZ4184972.1"/>
    </source>
</evidence>
<comment type="caution">
    <text evidence="6">The sequence shown here is derived from an EMBL/GenBank/DDBJ whole genome shotgun (WGS) entry which is preliminary data.</text>
</comment>
<dbReference type="InterPro" id="IPR050824">
    <property type="entry name" value="Thiol_disulfide_DsbA"/>
</dbReference>
<proteinExistence type="predicted"/>
<dbReference type="Proteomes" id="UP001430290">
    <property type="component" value="Unassembled WGS sequence"/>
</dbReference>
<dbReference type="InterPro" id="IPR013766">
    <property type="entry name" value="Thioredoxin_domain"/>
</dbReference>
<protein>
    <submittedName>
        <fullName evidence="6">Thiol:disulfide interchange protein DsbA/DsbL</fullName>
    </submittedName>
</protein>
<gene>
    <name evidence="6" type="ORF">K7B09_01365</name>
</gene>
<keyword evidence="1 4" id="KW-0732">Signal</keyword>